<dbReference type="EMBL" id="LNZH02000196">
    <property type="protein sequence ID" value="OCB87005.1"/>
    <property type="molecule type" value="Genomic_DNA"/>
</dbReference>
<accession>A0A9Q5HW73</accession>
<dbReference type="InterPro" id="IPR011761">
    <property type="entry name" value="ATP-grasp"/>
</dbReference>
<dbReference type="InterPro" id="IPR011053">
    <property type="entry name" value="Single_hybrid_motif"/>
</dbReference>
<comment type="caution">
    <text evidence="10">The sequence shown here is derived from an EMBL/GenBank/DDBJ whole genome shotgun (WGS) entry which is preliminary data.</text>
</comment>
<gene>
    <name evidence="10" type="ORF">A7U60_g5896</name>
</gene>
<feature type="domain" description="Biotin carboxylation" evidence="9">
    <location>
        <begin position="13"/>
        <end position="521"/>
    </location>
</feature>
<evidence type="ECO:0000259" key="9">
    <source>
        <dbReference type="PROSITE" id="PS50979"/>
    </source>
</evidence>
<keyword evidence="11" id="KW-1185">Reference proteome</keyword>
<dbReference type="OrthoDB" id="196847at2759"/>
<dbReference type="InterPro" id="IPR050856">
    <property type="entry name" value="Biotin_carboxylase_complex"/>
</dbReference>
<evidence type="ECO:0000313" key="10">
    <source>
        <dbReference type="EMBL" id="OCB87005.1"/>
    </source>
</evidence>
<evidence type="ECO:0000256" key="3">
    <source>
        <dbReference type="ARBA" id="ARBA00022741"/>
    </source>
</evidence>
<evidence type="ECO:0008006" key="12">
    <source>
        <dbReference type="Google" id="ProtNLM"/>
    </source>
</evidence>
<name>A0A9Q5HW73_SANBA</name>
<evidence type="ECO:0000313" key="11">
    <source>
        <dbReference type="Proteomes" id="UP000757232"/>
    </source>
</evidence>
<dbReference type="PROSITE" id="PS00866">
    <property type="entry name" value="CPSASE_1"/>
    <property type="match status" value="1"/>
</dbReference>
<dbReference type="Pfam" id="PF02682">
    <property type="entry name" value="CT_C_D"/>
    <property type="match status" value="1"/>
</dbReference>
<evidence type="ECO:0000256" key="2">
    <source>
        <dbReference type="ARBA" id="ARBA00022598"/>
    </source>
</evidence>
<dbReference type="Pfam" id="PF02785">
    <property type="entry name" value="Biotin_carb_C"/>
    <property type="match status" value="1"/>
</dbReference>
<evidence type="ECO:0000256" key="5">
    <source>
        <dbReference type="ARBA" id="ARBA00022840"/>
    </source>
</evidence>
<reference evidence="10" key="1">
    <citation type="submission" date="2016-06" db="EMBL/GenBank/DDBJ databases">
        <title>Draft Genome sequence of the fungus Inonotus baumii.</title>
        <authorList>
            <person name="Zhu H."/>
            <person name="Lin W."/>
        </authorList>
    </citation>
    <scope>NUCLEOTIDE SEQUENCE</scope>
    <source>
        <strain evidence="10">821</strain>
    </source>
</reference>
<dbReference type="InterPro" id="IPR005479">
    <property type="entry name" value="CPAse_ATP-bd"/>
</dbReference>
<keyword evidence="4" id="KW-0378">Hydrolase</keyword>
<evidence type="ECO:0000256" key="7">
    <source>
        <dbReference type="PROSITE-ProRule" id="PRU00409"/>
    </source>
</evidence>
<evidence type="ECO:0000256" key="6">
    <source>
        <dbReference type="ARBA" id="ARBA00023267"/>
    </source>
</evidence>
<dbReference type="SUPFAM" id="SSF51246">
    <property type="entry name" value="Rudiment single hybrid motif"/>
    <property type="match status" value="1"/>
</dbReference>
<proteinExistence type="predicted"/>
<dbReference type="PROSITE" id="PS00867">
    <property type="entry name" value="CPSASE_2"/>
    <property type="match status" value="1"/>
</dbReference>
<dbReference type="PANTHER" id="PTHR18866:SF128">
    <property type="entry name" value="UREA AMIDOLYASE"/>
    <property type="match status" value="1"/>
</dbReference>
<dbReference type="Gene3D" id="3.30.1360.40">
    <property type="match status" value="1"/>
</dbReference>
<dbReference type="SUPFAM" id="SSF160467">
    <property type="entry name" value="PH0987 N-terminal domain-like"/>
    <property type="match status" value="1"/>
</dbReference>
<organism evidence="10 11">
    <name type="scientific">Sanghuangporus baumii</name>
    <name type="common">Phellinus baumii</name>
    <dbReference type="NCBI Taxonomy" id="108892"/>
    <lineage>
        <taxon>Eukaryota</taxon>
        <taxon>Fungi</taxon>
        <taxon>Dikarya</taxon>
        <taxon>Basidiomycota</taxon>
        <taxon>Agaricomycotina</taxon>
        <taxon>Agaricomycetes</taxon>
        <taxon>Hymenochaetales</taxon>
        <taxon>Hymenochaetaceae</taxon>
        <taxon>Sanghuangporus</taxon>
    </lineage>
</organism>
<dbReference type="SUPFAM" id="SSF50891">
    <property type="entry name" value="Cyclophilin-like"/>
    <property type="match status" value="2"/>
</dbReference>
<dbReference type="SUPFAM" id="SSF52440">
    <property type="entry name" value="PreATP-grasp domain"/>
    <property type="match status" value="1"/>
</dbReference>
<dbReference type="GO" id="GO:0016874">
    <property type="term" value="F:ligase activity"/>
    <property type="evidence" value="ECO:0007669"/>
    <property type="project" value="UniProtKB-KW"/>
</dbReference>
<dbReference type="GO" id="GO:0016787">
    <property type="term" value="F:hydrolase activity"/>
    <property type="evidence" value="ECO:0007669"/>
    <property type="project" value="UniProtKB-KW"/>
</dbReference>
<keyword evidence="2" id="KW-0436">Ligase</keyword>
<dbReference type="PROSITE" id="PS50975">
    <property type="entry name" value="ATP_GRASP"/>
    <property type="match status" value="1"/>
</dbReference>
<dbReference type="InterPro" id="IPR011054">
    <property type="entry name" value="Rudment_hybrid_motif"/>
</dbReference>
<protein>
    <recommendedName>
        <fullName evidence="12">Urea carboxylase</fullName>
    </recommendedName>
</protein>
<dbReference type="InterPro" id="IPR011764">
    <property type="entry name" value="Biotin_carboxylation_dom"/>
</dbReference>
<evidence type="ECO:0000256" key="1">
    <source>
        <dbReference type="ARBA" id="ARBA00001953"/>
    </source>
</evidence>
<evidence type="ECO:0000259" key="8">
    <source>
        <dbReference type="PROSITE" id="PS50975"/>
    </source>
</evidence>
<dbReference type="Gene3D" id="2.40.100.10">
    <property type="entry name" value="Cyclophilin-like"/>
    <property type="match status" value="2"/>
</dbReference>
<dbReference type="PROSITE" id="PS50979">
    <property type="entry name" value="BC"/>
    <property type="match status" value="1"/>
</dbReference>
<dbReference type="Gene3D" id="2.40.50.100">
    <property type="match status" value="1"/>
</dbReference>
<keyword evidence="5 7" id="KW-0067">ATP-binding</keyword>
<dbReference type="InterPro" id="IPR005481">
    <property type="entry name" value="BC-like_N"/>
</dbReference>
<feature type="domain" description="ATP-grasp" evidence="8">
    <location>
        <begin position="147"/>
        <end position="368"/>
    </location>
</feature>
<dbReference type="SMART" id="SM00878">
    <property type="entry name" value="Biotin_carb_C"/>
    <property type="match status" value="1"/>
</dbReference>
<comment type="cofactor">
    <cofactor evidence="1">
        <name>biotin</name>
        <dbReference type="ChEBI" id="CHEBI:57586"/>
    </cofactor>
</comment>
<dbReference type="InterPro" id="IPR003778">
    <property type="entry name" value="CT_A_B"/>
</dbReference>
<dbReference type="Pfam" id="PF02626">
    <property type="entry name" value="CT_A_B"/>
    <property type="match status" value="1"/>
</dbReference>
<dbReference type="InterPro" id="IPR016185">
    <property type="entry name" value="PreATP-grasp_dom_sf"/>
</dbReference>
<dbReference type="InterPro" id="IPR003833">
    <property type="entry name" value="CT_C_D"/>
</dbReference>
<dbReference type="Proteomes" id="UP000757232">
    <property type="component" value="Unassembled WGS sequence"/>
</dbReference>
<dbReference type="GO" id="GO:0005524">
    <property type="term" value="F:ATP binding"/>
    <property type="evidence" value="ECO:0007669"/>
    <property type="project" value="UniProtKB-UniRule"/>
</dbReference>
<dbReference type="InterPro" id="IPR029000">
    <property type="entry name" value="Cyclophilin-like_dom_sf"/>
</dbReference>
<keyword evidence="3 7" id="KW-0547">Nucleotide-binding</keyword>
<dbReference type="GO" id="GO:0046872">
    <property type="term" value="F:metal ion binding"/>
    <property type="evidence" value="ECO:0007669"/>
    <property type="project" value="InterPro"/>
</dbReference>
<evidence type="ECO:0000256" key="4">
    <source>
        <dbReference type="ARBA" id="ARBA00022801"/>
    </source>
</evidence>
<dbReference type="Gene3D" id="3.30.470.20">
    <property type="entry name" value="ATP-grasp fold, B domain"/>
    <property type="match status" value="1"/>
</dbReference>
<dbReference type="Pfam" id="PF00289">
    <property type="entry name" value="Biotin_carb_N"/>
    <property type="match status" value="1"/>
</dbReference>
<dbReference type="InterPro" id="IPR005482">
    <property type="entry name" value="Biotin_COase_C"/>
</dbReference>
<dbReference type="PANTHER" id="PTHR18866">
    <property type="entry name" value="CARBOXYLASE:PYRUVATE/ACETYL-COA/PROPIONYL-COA CARBOXYLASE"/>
    <property type="match status" value="1"/>
</dbReference>
<sequence length="1307" mass="143033">MQETITMGLLSVDGHKLLVANRGEIAVRILRTAKRLGLQTVAVYTHVDSTSPHVLLADEAVALVPSGSAGVGDAPDSQDIYADARAYVDADAVVKVCVEKGVTLVAPGYGFLAENPDFARLLAKHDVTLLGPDAQTIEDMGLKHRARELAVQADVPVVPGTNGIVETADEAELFAEKVGYPVILKATAGGGGMGLSICGNAAELREKFNATQQRAKNLFHNEGVFIEKFFSSSRHIEVQVIHIDLKFSVASDDAASIFKIFGDSRGHVIHIGERECSVQRRHQKIIEEAPSPFFSQRQDLREKMCAAAVRLGKLVNYKSAGTVEFLVDDSTGNFYFLEMNTRLQVEHGVTEMLHPGLDLVELMILQGLSERESTGYYANLLRDQLDREKFARPRPNTHSIELRVYCENPAMNFSPTPGILQYVGFPEETEDLRIDTWVSTGMVVTPFYDPLVAKVIVRSKTREAAISQLSVQFERPKDQDSRKHVVIQGPPNNISFLKQVLDNETFKAGRATTEWIDRGGLRFVNSAMTVISPGINTSVQSLPTRDIGLGIPPSGPMDTLAFRGGNVLVGNPPECEGLEFVIPPKGAGRSSGLTFNALFHVKAVVAVTGANASVHIDGREVPTWARLVVPSGAKLTIGSLRSDEGGLRAYLTISGGFPSIPKYLGSKSTSMGSGGYQGRNIQGGDMLDIQPYTKDAEESSALPTDLIPKYLSEWTLHSLPGPHDDTEFLTAEGIEAFYARKWKVSSASNRMGIRLEAIHAEGDDTPTLQWARQNGGEGGSHPSNILDNGYARGSVNLNGDTPVILTNEGPSMGGYLCISTIATAEQWKLGQLRPGDLVQFRRITYSDSLSLHKRNEELLENIAIVASGTSTSYKTLEFSPSQPSADPKLHYIPGTPSKPKAGDSGILVEYGEMTLDFTVRARIHGFETAARQLQLPGIIEFAPCIRSTMVHYDPLKISQEVLLRSLIQVEMSLPDSIEDMQFPGRRLTFPIVLDDKWNRETLQRYMSSTRDRSVYLPSNVEYLARNNGIEGGAEEALKLLVSSPWLVFGVGFYLACPFLVPIDPRCRLVGQKMNPSRTYTPRGAVGIAGLVAAIYPVESPGGYQLFGRTLSSWQPWGKGPDFAPERPWLLDPFDQVEFEPITEEQYIQLEKEFDGGRYAFKIEPVTLSMKEYLSFIASVRGEIDAFKEHQAKGTAAEEARETVLLKEWQESKRTEGGGAIVATQDTEETANFASASLMGTVWKIKTTVGDIIESPDQVVVILEAMKTEINVMAGEDNVGLKVSGFAKGVREGTTVRAGDKLVYFVEQ</sequence>
<keyword evidence="6" id="KW-0092">Biotin</keyword>
<dbReference type="SUPFAM" id="SSF51230">
    <property type="entry name" value="Single hybrid motif"/>
    <property type="match status" value="1"/>
</dbReference>
<dbReference type="SMART" id="SM00796">
    <property type="entry name" value="AHS1"/>
    <property type="match status" value="1"/>
</dbReference>
<dbReference type="FunFam" id="3.30.1490.20:FF:000003">
    <property type="entry name" value="acetyl-CoA carboxylase isoform X1"/>
    <property type="match status" value="1"/>
</dbReference>
<dbReference type="SUPFAM" id="SSF56059">
    <property type="entry name" value="Glutathione synthetase ATP-binding domain-like"/>
    <property type="match status" value="1"/>
</dbReference>
<dbReference type="CDD" id="cd06850">
    <property type="entry name" value="biotinyl_domain"/>
    <property type="match status" value="1"/>
</dbReference>
<dbReference type="SMART" id="SM00797">
    <property type="entry name" value="AHS2"/>
    <property type="match status" value="1"/>
</dbReference>
<dbReference type="Pfam" id="PF02786">
    <property type="entry name" value="CPSase_L_D2"/>
    <property type="match status" value="2"/>
</dbReference>